<dbReference type="PANTHER" id="PTHR24291">
    <property type="entry name" value="CYTOCHROME P450 FAMILY 4"/>
    <property type="match status" value="1"/>
</dbReference>
<dbReference type="Pfam" id="PF00067">
    <property type="entry name" value="p450"/>
    <property type="match status" value="1"/>
</dbReference>
<accession>A0ABT8H774</accession>
<sequence length="465" mass="51291">MVGTVEREDLSALPLAPRNPLPYRQQVRAIRTFHTGLETLRDAGGPVTRLKLAPKWLMPPMVVATSPQGARDILARGGGHIDKTRVHHEMRRLLGANLFDLTHEPWLPRRRALQPIFTKQHVREFAGHMATAAQTVADSWADGTELDLDTECRKLTLRALGRSVLGLDLDEHSDAIAEPLRTALEYIADRALQPISAPRWLPTPARRRARAASSTLHKLADKILQACRTDPTRDAPLVQALIAASDPATGRPLSDDEIRDELIVFMLAGHDTTATTLTYAMWALGHHHDVQDRVRAEVVGIGDRELTPEDVPALGYTIQVLHEALRLCPPAAATARMAMRDVEVDGYRIEAGSMMAVGIYALHRDPALWERPLVFDPDRFSAQNSGGRDRWQYLPFGAGPRSCIGDHFAMLEATLALATIIRSAEIRSSDPHFPMIVPFTTVAAEPIRARVKSVNRIPAADSGGR</sequence>
<dbReference type="InterPro" id="IPR002401">
    <property type="entry name" value="Cyt_P450_E_grp-I"/>
</dbReference>
<dbReference type="PROSITE" id="PS00086">
    <property type="entry name" value="CYTOCHROME_P450"/>
    <property type="match status" value="1"/>
</dbReference>
<evidence type="ECO:0000256" key="3">
    <source>
        <dbReference type="ARBA" id="ARBA00022723"/>
    </source>
</evidence>
<evidence type="ECO:0000256" key="5">
    <source>
        <dbReference type="ARBA" id="ARBA00023004"/>
    </source>
</evidence>
<dbReference type="InterPro" id="IPR001128">
    <property type="entry name" value="Cyt_P450"/>
</dbReference>
<dbReference type="Gene3D" id="1.10.630.10">
    <property type="entry name" value="Cytochrome P450"/>
    <property type="match status" value="1"/>
</dbReference>
<comment type="similarity">
    <text evidence="1 7">Belongs to the cytochrome P450 family.</text>
</comment>
<keyword evidence="6 7" id="KW-0503">Monooxygenase</keyword>
<dbReference type="InterPro" id="IPR036396">
    <property type="entry name" value="Cyt_P450_sf"/>
</dbReference>
<keyword evidence="4 7" id="KW-0560">Oxidoreductase</keyword>
<gene>
    <name evidence="8" type="ORF">QYF68_02070</name>
</gene>
<evidence type="ECO:0000256" key="4">
    <source>
        <dbReference type="ARBA" id="ARBA00023002"/>
    </source>
</evidence>
<dbReference type="PANTHER" id="PTHR24291:SF50">
    <property type="entry name" value="BIFUNCTIONAL ALBAFLAVENONE MONOOXYGENASE_TERPENE SYNTHASE"/>
    <property type="match status" value="1"/>
</dbReference>
<reference evidence="8" key="1">
    <citation type="submission" date="2023-07" db="EMBL/GenBank/DDBJ databases">
        <title>Degradation of tert-butanol by M. austroafricanum TBA100.</title>
        <authorList>
            <person name="Helbich S."/>
            <person name="Vainshtein Y."/>
        </authorList>
    </citation>
    <scope>NUCLEOTIDE SEQUENCE</scope>
    <source>
        <strain evidence="8">TBA100</strain>
    </source>
</reference>
<dbReference type="Proteomes" id="UP001172687">
    <property type="component" value="Unassembled WGS sequence"/>
</dbReference>
<evidence type="ECO:0000256" key="1">
    <source>
        <dbReference type="ARBA" id="ARBA00010617"/>
    </source>
</evidence>
<keyword evidence="5 7" id="KW-0408">Iron</keyword>
<evidence type="ECO:0000256" key="2">
    <source>
        <dbReference type="ARBA" id="ARBA00022617"/>
    </source>
</evidence>
<evidence type="ECO:0000256" key="6">
    <source>
        <dbReference type="ARBA" id="ARBA00023033"/>
    </source>
</evidence>
<dbReference type="PRINTS" id="PR00385">
    <property type="entry name" value="P450"/>
</dbReference>
<comment type="caution">
    <text evidence="8">The sequence shown here is derived from an EMBL/GenBank/DDBJ whole genome shotgun (WGS) entry which is preliminary data.</text>
</comment>
<proteinExistence type="inferred from homology"/>
<dbReference type="EMBL" id="JAUHTC010000007">
    <property type="protein sequence ID" value="MDN4516611.1"/>
    <property type="molecule type" value="Genomic_DNA"/>
</dbReference>
<evidence type="ECO:0000313" key="9">
    <source>
        <dbReference type="Proteomes" id="UP001172687"/>
    </source>
</evidence>
<organism evidence="8 9">
    <name type="scientific">Mycolicibacterium austroafricanum</name>
    <name type="common">Mycobacterium austroafricanum</name>
    <dbReference type="NCBI Taxonomy" id="39687"/>
    <lineage>
        <taxon>Bacteria</taxon>
        <taxon>Bacillati</taxon>
        <taxon>Actinomycetota</taxon>
        <taxon>Actinomycetes</taxon>
        <taxon>Mycobacteriales</taxon>
        <taxon>Mycobacteriaceae</taxon>
        <taxon>Mycolicibacterium</taxon>
    </lineage>
</organism>
<keyword evidence="3 7" id="KW-0479">Metal-binding</keyword>
<protein>
    <submittedName>
        <fullName evidence="8">Cytochrome P450</fullName>
    </submittedName>
</protein>
<dbReference type="InterPro" id="IPR017972">
    <property type="entry name" value="Cyt_P450_CS"/>
</dbReference>
<keyword evidence="2 7" id="KW-0349">Heme</keyword>
<dbReference type="PRINTS" id="PR00463">
    <property type="entry name" value="EP450I"/>
</dbReference>
<dbReference type="RefSeq" id="WP_208673215.1">
    <property type="nucleotide sequence ID" value="NZ_CP070380.1"/>
</dbReference>
<evidence type="ECO:0000256" key="7">
    <source>
        <dbReference type="RuleBase" id="RU000461"/>
    </source>
</evidence>
<dbReference type="SUPFAM" id="SSF48264">
    <property type="entry name" value="Cytochrome P450"/>
    <property type="match status" value="1"/>
</dbReference>
<dbReference type="InterPro" id="IPR050196">
    <property type="entry name" value="Cytochrome_P450_Monoox"/>
</dbReference>
<evidence type="ECO:0000313" key="8">
    <source>
        <dbReference type="EMBL" id="MDN4516611.1"/>
    </source>
</evidence>
<keyword evidence="9" id="KW-1185">Reference proteome</keyword>
<name>A0ABT8H774_MYCAO</name>